<dbReference type="EMBL" id="NFFZ01000009">
    <property type="protein sequence ID" value="OTI60427.1"/>
    <property type="molecule type" value="Genomic_DNA"/>
</dbReference>
<comment type="caution">
    <text evidence="3">The sequence shown here is derived from an EMBL/GenBank/DDBJ whole genome shotgun (WGS) entry which is preliminary data.</text>
</comment>
<proteinExistence type="predicted"/>
<dbReference type="EMBL" id="WXZT01000012">
    <property type="protein sequence ID" value="MZZ13998.1"/>
    <property type="molecule type" value="Genomic_DNA"/>
</dbReference>
<name>A0A241XPC9_PSEAI</name>
<dbReference type="AlphaFoldDB" id="A0A241XPC9"/>
<sequence>MKPHVPPTATDSKSTTTQDEVTRDMARTATALSASETVSRFGSANAEYLKGYTGIDNETGQRFAKGLVDIAKHKVNADPEFAKQNIKQQAGYSAEVAATSRDNAEAIISGSKVRTSRSDDLAQYGKNHNVVDRVKLLDGQIIEGSEAQMKFVGKRNQLFERIAREDGKFSRYRGVKLELPSEQFDGAAEFCKHRAQRLRKQADIIEHGRPAKAAALRLKAGQMESSHPEQAARLRNQAEQIEHGKPAVAAKLRREADNYEQLANDVSDSGLTTQDAIFYREHPKIATALDIARTSHKAGVEGAKYGALIGGVISLLTNAFSVAQEKKQLGEAAQDVATDTTKAAALGYGTAFAGSALKGSLQQSSNRTLRTLSGTNAPALAVTICLSLGSSVKRYVTGEISEAQLLSEVGEKGAGMLSGSMMAALGQLAIPVPFVGAAVGGMIGYALSSFFYQSALEAARGVELSRQQLERVRAIESAARDRIADEQAALDTFTRHEIPQLRQETQRLFDIVSNSTSNVDGLAAAINEYATLLGKQLQFQSMSEFEDFMNSDQPLIL</sequence>
<reference evidence="3 4" key="1">
    <citation type="submission" date="2017-05" db="EMBL/GenBank/DDBJ databases">
        <authorList>
            <person name="Song R."/>
            <person name="Chenine A.L."/>
            <person name="Ruprecht R.M."/>
        </authorList>
    </citation>
    <scope>NUCLEOTIDE SEQUENCE [LARGE SCALE GENOMIC DNA]</scope>
    <source>
        <strain evidence="3 4">S567_C10_BS</strain>
    </source>
</reference>
<feature type="region of interest" description="Disordered" evidence="1">
    <location>
        <begin position="1"/>
        <end position="22"/>
    </location>
</feature>
<accession>A0A241XPC9</accession>
<feature type="compositionally biased region" description="Polar residues" evidence="1">
    <location>
        <begin position="9"/>
        <end position="19"/>
    </location>
</feature>
<gene>
    <name evidence="3" type="ORF">CAZ10_19280</name>
    <name evidence="2" type="ORF">GUL26_17250</name>
</gene>
<evidence type="ECO:0000256" key="1">
    <source>
        <dbReference type="SAM" id="MobiDB-lite"/>
    </source>
</evidence>
<evidence type="ECO:0000313" key="2">
    <source>
        <dbReference type="EMBL" id="MZZ13998.1"/>
    </source>
</evidence>
<reference evidence="2" key="2">
    <citation type="submission" date="2020-01" db="EMBL/GenBank/DDBJ databases">
        <title>Bacteria Cultured from War Wounds Associated with the Conflict in Eastern Ukraine.</title>
        <authorList>
            <person name="Snesrud E."/>
            <person name="Galac M.R."/>
            <person name="Mc Gann P."/>
            <person name="Valentine K."/>
            <person name="Viacheslav K."/>
        </authorList>
    </citation>
    <scope>NUCLEOTIDE SEQUENCE</scope>
    <source>
        <strain evidence="2">VNMU148</strain>
    </source>
</reference>
<dbReference type="Proteomes" id="UP000644192">
    <property type="component" value="Unassembled WGS sequence"/>
</dbReference>
<evidence type="ECO:0000313" key="4">
    <source>
        <dbReference type="Proteomes" id="UP000194857"/>
    </source>
</evidence>
<evidence type="ECO:0000313" key="3">
    <source>
        <dbReference type="EMBL" id="OTI60427.1"/>
    </source>
</evidence>
<dbReference type="Proteomes" id="UP000194857">
    <property type="component" value="Unassembled WGS sequence"/>
</dbReference>
<dbReference type="RefSeq" id="WP_031275030.1">
    <property type="nucleotide sequence ID" value="NZ_CAADLW010000336.1"/>
</dbReference>
<organism evidence="3 4">
    <name type="scientific">Pseudomonas aeruginosa</name>
    <dbReference type="NCBI Taxonomy" id="287"/>
    <lineage>
        <taxon>Bacteria</taxon>
        <taxon>Pseudomonadati</taxon>
        <taxon>Pseudomonadota</taxon>
        <taxon>Gammaproteobacteria</taxon>
        <taxon>Pseudomonadales</taxon>
        <taxon>Pseudomonadaceae</taxon>
        <taxon>Pseudomonas</taxon>
    </lineage>
</organism>
<protein>
    <submittedName>
        <fullName evidence="3">Uncharacterized protein</fullName>
    </submittedName>
</protein>